<dbReference type="RefSeq" id="WP_074559295.1">
    <property type="nucleotide sequence ID" value="NZ_FMYE01000045.1"/>
</dbReference>
<dbReference type="AlphaFoldDB" id="A0A1G6G9F0"/>
<evidence type="ECO:0000313" key="2">
    <source>
        <dbReference type="EMBL" id="SDI15931.1"/>
    </source>
</evidence>
<dbReference type="EMBL" id="FMYE01000045">
    <property type="protein sequence ID" value="SDB78608.1"/>
    <property type="molecule type" value="Genomic_DNA"/>
</dbReference>
<gene>
    <name evidence="1" type="ORF">SAMN05192581_10458</name>
    <name evidence="2" type="ORF">SAMN05192582_102826</name>
</gene>
<proteinExistence type="predicted"/>
<accession>A0A1G6G9F0</accession>
<dbReference type="EMBL" id="FNDO01000028">
    <property type="protein sequence ID" value="SDI15931.1"/>
    <property type="molecule type" value="Genomic_DNA"/>
</dbReference>
<dbReference type="SUPFAM" id="SSF48208">
    <property type="entry name" value="Six-hairpin glycosidases"/>
    <property type="match status" value="1"/>
</dbReference>
<dbReference type="InterPro" id="IPR008928">
    <property type="entry name" value="6-hairpin_glycosidase_sf"/>
</dbReference>
<organism evidence="1 4">
    <name type="scientific">Bacteroides ovatus</name>
    <dbReference type="NCBI Taxonomy" id="28116"/>
    <lineage>
        <taxon>Bacteria</taxon>
        <taxon>Pseudomonadati</taxon>
        <taxon>Bacteroidota</taxon>
        <taxon>Bacteroidia</taxon>
        <taxon>Bacteroidales</taxon>
        <taxon>Bacteroidaceae</taxon>
        <taxon>Bacteroides</taxon>
    </lineage>
</organism>
<sequence>MSINHWIVKNLVCTLFLVVGGLNIYAQKDKYLIEAEAFQFKGKWSTDRSADCMGSAMLRLNGGGSLDEQFDALTVVNIMEEGDYNVWVRSADYDKLPGTRLFRLSVDEKPMKESGKHGKVGFYWENAGCVQLAKKQVLLRLHDTKRNFGRCDAILLVKDHSINPNEMDRKEVGKWRKNPVKIETKGSGFDNVSTPLLLSPDAEVVANIENPNIRVSFVKAGANNQAIACRTEIKVKGTWRRFLSTMEDHKVFLITAEQSPVDNDKFFPSWKNAVSKSSFTVGGKEYTVQSDEDYLNPYVAGVLSEAIPVKAVNKDNNSIEVQYITKNGSSITGYWTLPAKGNHVEVRLSCRPATDGMYSMGLSAFQPVPQPNMSNILLSPMFQYKRVSSHPVMMLSSMMQQPLAIAESATPLGGVMSSFICGDDSTFPQEWGSVDFSPMGFSVKNEQNVVQPVAFAPVMGMKDSHVKAGQVIERKFVVGILPAGWNEVIEYISDQVYKVKDYRKQKEVSLTEAMFNILDLMRNEEYGGWDAHLKGFYDIEGDPETAPTVVHAAPLAIIAASVLSEDEEFYLSRSLPTIEYTLSRSGYRWATDLVPSGYNKTLETLRLNPFNSQFNTSYYEGLHRLLGGLNPWLVSIALPGDTLRKTKGYSTQVLSWVQAISAYNLTGDEKWKRFATSTADRYIDLQIYKNSSQPVGLMSFYNTNVYAPWWDLIDLYELTKEEKYLKAAQYGASNTIAGIRSFPTVTEDLQTIHPGNRFDGNTNLWWKGKEKYRLGFPRVANDAQEKQVPEWLVSPVGLGFEQPSTYFLRTKGKQVRPVFMSNWAPHLLRLYQYTRKPIYETYARNGVIGRFTNYPGYYATGYTDITLSPDFPYKGPDVSSIYYHHIPPHLAFTWDYLVSEAIERSNGNINFPFCKQEGFVWFTNRIYGNEKGKIFGDSKAKLWIKKGLIQIDNPTVNYLTAVSDKYFWVILSGESKQEESLTIRLDKVAELVGQGDIVQYTEKGKTAKVNRVGNAIKVSVSGKGFRALAFPLAETRKENRYPVLKNGIKVVDMGEPFGKVFLFRIRSPFGWDSVYGFAETAPAKEKEMSVSVVCNGQSCTVSSYPFEWSFYKLGMDEKAIVKVTVSSKGQVDKTEEIILNSK</sequence>
<reference evidence="3 4" key="1">
    <citation type="submission" date="2016-10" db="EMBL/GenBank/DDBJ databases">
        <authorList>
            <person name="de Groot N.N."/>
        </authorList>
    </citation>
    <scope>NUCLEOTIDE SEQUENCE [LARGE SCALE GENOMIC DNA]</scope>
    <source>
        <strain evidence="1 4">NLAE-zl-C500</strain>
        <strain evidence="2 3">NLAE-zl-C57</strain>
    </source>
</reference>
<name>A0A1G6G9F0_BACOV</name>
<dbReference type="Proteomes" id="UP000181870">
    <property type="component" value="Unassembled WGS sequence"/>
</dbReference>
<evidence type="ECO:0000313" key="4">
    <source>
        <dbReference type="Proteomes" id="UP000183670"/>
    </source>
</evidence>
<protein>
    <submittedName>
        <fullName evidence="1">Uncharacterized protein</fullName>
    </submittedName>
</protein>
<evidence type="ECO:0000313" key="3">
    <source>
        <dbReference type="Proteomes" id="UP000181870"/>
    </source>
</evidence>
<evidence type="ECO:0000313" key="1">
    <source>
        <dbReference type="EMBL" id="SDB78608.1"/>
    </source>
</evidence>
<dbReference type="GO" id="GO:0005975">
    <property type="term" value="P:carbohydrate metabolic process"/>
    <property type="evidence" value="ECO:0007669"/>
    <property type="project" value="InterPro"/>
</dbReference>
<dbReference type="Proteomes" id="UP000183670">
    <property type="component" value="Unassembled WGS sequence"/>
</dbReference>